<dbReference type="Proteomes" id="UP000245629">
    <property type="component" value="Plasmid unnamed1"/>
</dbReference>
<dbReference type="KEGG" id="azz:DEW08_22845"/>
<dbReference type="InterPro" id="IPR044725">
    <property type="entry name" value="CBSX3_CBS_dom"/>
</dbReference>
<dbReference type="SMART" id="SM00116">
    <property type="entry name" value="CBS"/>
    <property type="match status" value="2"/>
</dbReference>
<dbReference type="InterPro" id="IPR000644">
    <property type="entry name" value="CBS_dom"/>
</dbReference>
<name>A0A2S2CWV0_9PROT</name>
<evidence type="ECO:0000256" key="2">
    <source>
        <dbReference type="PROSITE-ProRule" id="PRU00703"/>
    </source>
</evidence>
<evidence type="ECO:0000313" key="4">
    <source>
        <dbReference type="EMBL" id="AWK88895.1"/>
    </source>
</evidence>
<dbReference type="Gene3D" id="3.10.580.10">
    <property type="entry name" value="CBS-domain"/>
    <property type="match status" value="1"/>
</dbReference>
<dbReference type="PROSITE" id="PS51371">
    <property type="entry name" value="CBS"/>
    <property type="match status" value="2"/>
</dbReference>
<proteinExistence type="predicted"/>
<dbReference type="InterPro" id="IPR046342">
    <property type="entry name" value="CBS_dom_sf"/>
</dbReference>
<protein>
    <submittedName>
        <fullName evidence="4">Inosine-5-monophosphate dehydrogenase</fullName>
    </submittedName>
</protein>
<evidence type="ECO:0000313" key="5">
    <source>
        <dbReference type="Proteomes" id="UP000245629"/>
    </source>
</evidence>
<keyword evidence="1 2" id="KW-0129">CBS domain</keyword>
<keyword evidence="4" id="KW-0614">Plasmid</keyword>
<evidence type="ECO:0000256" key="1">
    <source>
        <dbReference type="ARBA" id="ARBA00023122"/>
    </source>
</evidence>
<evidence type="ECO:0000259" key="3">
    <source>
        <dbReference type="PROSITE" id="PS51371"/>
    </source>
</evidence>
<dbReference type="AlphaFoldDB" id="A0A2S2CWV0"/>
<keyword evidence="5" id="KW-1185">Reference proteome</keyword>
<dbReference type="OrthoDB" id="9807125at2"/>
<feature type="domain" description="CBS" evidence="3">
    <location>
        <begin position="7"/>
        <end position="66"/>
    </location>
</feature>
<organism evidence="4 5">
    <name type="scientific">Azospirillum thermophilum</name>
    <dbReference type="NCBI Taxonomy" id="2202148"/>
    <lineage>
        <taxon>Bacteria</taxon>
        <taxon>Pseudomonadati</taxon>
        <taxon>Pseudomonadota</taxon>
        <taxon>Alphaproteobacteria</taxon>
        <taxon>Rhodospirillales</taxon>
        <taxon>Azospirillaceae</taxon>
        <taxon>Azospirillum</taxon>
    </lineage>
</organism>
<dbReference type="RefSeq" id="WP_109331634.1">
    <property type="nucleotide sequence ID" value="NZ_CP029356.1"/>
</dbReference>
<feature type="domain" description="CBS" evidence="3">
    <location>
        <begin position="76"/>
        <end position="131"/>
    </location>
</feature>
<dbReference type="Pfam" id="PF00571">
    <property type="entry name" value="CBS"/>
    <property type="match status" value="2"/>
</dbReference>
<dbReference type="CDD" id="cd04623">
    <property type="entry name" value="CBS_pair_bac_euk"/>
    <property type="match status" value="1"/>
</dbReference>
<gene>
    <name evidence="4" type="ORF">DEW08_22845</name>
</gene>
<dbReference type="InterPro" id="IPR051257">
    <property type="entry name" value="Diverse_CBS-Domain"/>
</dbReference>
<dbReference type="PANTHER" id="PTHR43080">
    <property type="entry name" value="CBS DOMAIN-CONTAINING PROTEIN CBSX3, MITOCHONDRIAL"/>
    <property type="match status" value="1"/>
</dbReference>
<dbReference type="SUPFAM" id="SSF54631">
    <property type="entry name" value="CBS-domain pair"/>
    <property type="match status" value="1"/>
</dbReference>
<dbReference type="EMBL" id="CP029356">
    <property type="protein sequence ID" value="AWK88895.1"/>
    <property type="molecule type" value="Genomic_DNA"/>
</dbReference>
<dbReference type="PANTHER" id="PTHR43080:SF2">
    <property type="entry name" value="CBS DOMAIN-CONTAINING PROTEIN"/>
    <property type="match status" value="1"/>
</dbReference>
<geneLocation type="plasmid" evidence="4 5">
    <name>unnamed1</name>
</geneLocation>
<sequence>MHVAAVLKRKGSRIISARPTDTVAEIATLLTQNRIGAVLVQDGDGQPQGIVSERDIVRAIARLGASALDLPATELMTRELVTAGPDDTVAQMMEVMTERRIRHVPILEGGQVIGLVSIGDVVKARIDDAELEVESLRGFVAGIG</sequence>
<reference evidence="5" key="1">
    <citation type="submission" date="2018-05" db="EMBL/GenBank/DDBJ databases">
        <title>Azospirillum thermophila sp. nov., a novel isolated from hot spring.</title>
        <authorList>
            <person name="Zhao Z."/>
        </authorList>
    </citation>
    <scope>NUCLEOTIDE SEQUENCE [LARGE SCALE GENOMIC DNA]</scope>
    <source>
        <strain evidence="5">CFH 70021</strain>
        <plasmid evidence="5">unnamed1</plasmid>
    </source>
</reference>
<accession>A0A2S2CWV0</accession>